<feature type="domain" description="AAA+ ATPase" evidence="6">
    <location>
        <begin position="225"/>
        <end position="362"/>
    </location>
</feature>
<dbReference type="Pfam" id="PF14559">
    <property type="entry name" value="TPR_19"/>
    <property type="match status" value="1"/>
</dbReference>
<dbReference type="Gene3D" id="1.25.40.10">
    <property type="entry name" value="Tetratricopeptide repeat domain"/>
    <property type="match status" value="1"/>
</dbReference>
<dbReference type="GO" id="GO:0005524">
    <property type="term" value="F:ATP binding"/>
    <property type="evidence" value="ECO:0007669"/>
    <property type="project" value="UniProtKB-KW"/>
</dbReference>
<comment type="caution">
    <text evidence="7">The sequence shown here is derived from an EMBL/GenBank/DDBJ whole genome shotgun (WGS) entry which is preliminary data.</text>
</comment>
<dbReference type="PROSITE" id="PS00674">
    <property type="entry name" value="AAA"/>
    <property type="match status" value="1"/>
</dbReference>
<keyword evidence="2 4" id="KW-0067">ATP-binding</keyword>
<name>A0A4T2BWV5_9MICO</name>
<dbReference type="OrthoDB" id="9809379at2"/>
<dbReference type="PANTHER" id="PTHR23077:SF171">
    <property type="entry name" value="NUCLEAR VALOSIN-CONTAINING PROTEIN-LIKE"/>
    <property type="match status" value="1"/>
</dbReference>
<dbReference type="InterPro" id="IPR050168">
    <property type="entry name" value="AAA_ATPase_domain"/>
</dbReference>
<dbReference type="SUPFAM" id="SSF52540">
    <property type="entry name" value="P-loop containing nucleoside triphosphate hydrolases"/>
    <property type="match status" value="1"/>
</dbReference>
<dbReference type="AlphaFoldDB" id="A0A4T2BWV5"/>
<evidence type="ECO:0000259" key="6">
    <source>
        <dbReference type="SMART" id="SM00382"/>
    </source>
</evidence>
<dbReference type="InterPro" id="IPR011990">
    <property type="entry name" value="TPR-like_helical_dom_sf"/>
</dbReference>
<gene>
    <name evidence="7" type="ORF">D4765_13220</name>
</gene>
<dbReference type="PANTHER" id="PTHR23077">
    <property type="entry name" value="AAA-FAMILY ATPASE"/>
    <property type="match status" value="1"/>
</dbReference>
<organism evidence="7 8">
    <name type="scientific">Subtercola vilae</name>
    <dbReference type="NCBI Taxonomy" id="2056433"/>
    <lineage>
        <taxon>Bacteria</taxon>
        <taxon>Bacillati</taxon>
        <taxon>Actinomycetota</taxon>
        <taxon>Actinomycetes</taxon>
        <taxon>Micrococcales</taxon>
        <taxon>Microbacteriaceae</taxon>
        <taxon>Subtercola</taxon>
    </lineage>
</organism>
<dbReference type="InterPro" id="IPR027417">
    <property type="entry name" value="P-loop_NTPase"/>
</dbReference>
<evidence type="ECO:0000256" key="1">
    <source>
        <dbReference type="ARBA" id="ARBA00022741"/>
    </source>
</evidence>
<accession>A0A4T2BWV5</accession>
<feature type="region of interest" description="Disordered" evidence="5">
    <location>
        <begin position="74"/>
        <end position="133"/>
    </location>
</feature>
<dbReference type="Proteomes" id="UP000306192">
    <property type="component" value="Unassembled WGS sequence"/>
</dbReference>
<dbReference type="InterPro" id="IPR003960">
    <property type="entry name" value="ATPase_AAA_CS"/>
</dbReference>
<reference evidence="7 8" key="1">
    <citation type="journal article" date="2019" name="Microorganisms">
        <title>Systematic Affiliation and Genome Analysis of Subtercola vilae DB165(T) with Particular Emphasis on Cold Adaptation of an Isolate from a High-Altitude Cold Volcano Lake.</title>
        <authorList>
            <person name="Villalobos A.S."/>
            <person name="Wiese J."/>
            <person name="Imhoff J.F."/>
            <person name="Dorador C."/>
            <person name="Keller A."/>
            <person name="Hentschel U."/>
        </authorList>
    </citation>
    <scope>NUCLEOTIDE SEQUENCE [LARGE SCALE GENOMIC DNA]</scope>
    <source>
        <strain evidence="7 8">DB165</strain>
    </source>
</reference>
<dbReference type="FunFam" id="3.40.50.300:FF:001025">
    <property type="entry name" value="ATPase family, AAA domain-containing 2B"/>
    <property type="match status" value="1"/>
</dbReference>
<evidence type="ECO:0000256" key="3">
    <source>
        <dbReference type="ARBA" id="ARBA00023054"/>
    </source>
</evidence>
<sequence length="472" mass="49862">MDEPLLSSLRRAIDSSPNDVHLRLHLGQLLLKSGAAAEAITMAASVLQLAPENTDARQLMTDALAYPANVAPSPAAAVDPEPVPSAPIAPTTASVSAPPGALTPSPSPSPSPEADRPAAAEPARTDPSAADAATPFATEHATPAAPITPPDFDWSAAENDVHDLAQPMFVDSSPTVAPGTSFDIERSVITLADVGGMKSIKDRLNAAFLAPLKNPELRKLYAKSLKGGLLMYGPPGCGKTFIARAVAGELGAHFLSVGLADILDPMLGNSEQNVHEAFELARREAPCVIFFDEIDALGQRRSQTRNSALRGTVNQLLTELDGVADQNEGVFVLAATNQPWDVDPALRRPGRFDRTVLVLPPDLEARESIFRYHLQHRPVEGIELQALARASGGLSGADIAYVCEVAAERALIDSAASGTVRMITMADVQGALKEVAPSTSSWLDSARNVVLFGDDDGTYAELKAYLKKAKRL</sequence>
<proteinExistence type="inferred from homology"/>
<dbReference type="Gene3D" id="3.40.50.300">
    <property type="entry name" value="P-loop containing nucleotide triphosphate hydrolases"/>
    <property type="match status" value="1"/>
</dbReference>
<dbReference type="Gene3D" id="1.10.8.60">
    <property type="match status" value="1"/>
</dbReference>
<evidence type="ECO:0000256" key="5">
    <source>
        <dbReference type="SAM" id="MobiDB-lite"/>
    </source>
</evidence>
<evidence type="ECO:0000256" key="4">
    <source>
        <dbReference type="RuleBase" id="RU003651"/>
    </source>
</evidence>
<keyword evidence="8" id="KW-1185">Reference proteome</keyword>
<evidence type="ECO:0000313" key="8">
    <source>
        <dbReference type="Proteomes" id="UP000306192"/>
    </source>
</evidence>
<dbReference type="InterPro" id="IPR003959">
    <property type="entry name" value="ATPase_AAA_core"/>
</dbReference>
<dbReference type="RefSeq" id="WP_136642765.1">
    <property type="nucleotide sequence ID" value="NZ_QYRT01000027.1"/>
</dbReference>
<dbReference type="SMART" id="SM00382">
    <property type="entry name" value="AAA"/>
    <property type="match status" value="1"/>
</dbReference>
<dbReference type="GO" id="GO:0016887">
    <property type="term" value="F:ATP hydrolysis activity"/>
    <property type="evidence" value="ECO:0007669"/>
    <property type="project" value="InterPro"/>
</dbReference>
<dbReference type="SUPFAM" id="SSF48452">
    <property type="entry name" value="TPR-like"/>
    <property type="match status" value="1"/>
</dbReference>
<dbReference type="InterPro" id="IPR003593">
    <property type="entry name" value="AAA+_ATPase"/>
</dbReference>
<dbReference type="EMBL" id="QYRT01000027">
    <property type="protein sequence ID" value="TIH34346.1"/>
    <property type="molecule type" value="Genomic_DNA"/>
</dbReference>
<evidence type="ECO:0000256" key="2">
    <source>
        <dbReference type="ARBA" id="ARBA00022840"/>
    </source>
</evidence>
<keyword evidence="3" id="KW-0175">Coiled coil</keyword>
<protein>
    <submittedName>
        <fullName evidence="7">AAA family ATPase</fullName>
    </submittedName>
</protein>
<comment type="similarity">
    <text evidence="4">Belongs to the AAA ATPase family.</text>
</comment>
<dbReference type="Pfam" id="PF00004">
    <property type="entry name" value="AAA"/>
    <property type="match status" value="1"/>
</dbReference>
<evidence type="ECO:0000313" key="7">
    <source>
        <dbReference type="EMBL" id="TIH34346.1"/>
    </source>
</evidence>
<keyword evidence="1 4" id="KW-0547">Nucleotide-binding</keyword>